<evidence type="ECO:0000313" key="3">
    <source>
        <dbReference type="Proteomes" id="UP001279734"/>
    </source>
</evidence>
<reference evidence="2" key="1">
    <citation type="submission" date="2023-05" db="EMBL/GenBank/DDBJ databases">
        <title>Nepenthes gracilis genome sequencing.</title>
        <authorList>
            <person name="Fukushima K."/>
        </authorList>
    </citation>
    <scope>NUCLEOTIDE SEQUENCE</scope>
    <source>
        <strain evidence="2">SING2019-196</strain>
    </source>
</reference>
<proteinExistence type="predicted"/>
<gene>
    <name evidence="2" type="ORF">Nepgr_016996</name>
</gene>
<dbReference type="EMBL" id="BSYO01000015">
    <property type="protein sequence ID" value="GMH15155.1"/>
    <property type="molecule type" value="Genomic_DNA"/>
</dbReference>
<evidence type="ECO:0000313" key="2">
    <source>
        <dbReference type="EMBL" id="GMH15155.1"/>
    </source>
</evidence>
<organism evidence="2 3">
    <name type="scientific">Nepenthes gracilis</name>
    <name type="common">Slender pitcher plant</name>
    <dbReference type="NCBI Taxonomy" id="150966"/>
    <lineage>
        <taxon>Eukaryota</taxon>
        <taxon>Viridiplantae</taxon>
        <taxon>Streptophyta</taxon>
        <taxon>Embryophyta</taxon>
        <taxon>Tracheophyta</taxon>
        <taxon>Spermatophyta</taxon>
        <taxon>Magnoliopsida</taxon>
        <taxon>eudicotyledons</taxon>
        <taxon>Gunneridae</taxon>
        <taxon>Pentapetalae</taxon>
        <taxon>Caryophyllales</taxon>
        <taxon>Nepenthaceae</taxon>
        <taxon>Nepenthes</taxon>
    </lineage>
</organism>
<feature type="region of interest" description="Disordered" evidence="1">
    <location>
        <begin position="14"/>
        <end position="35"/>
    </location>
</feature>
<comment type="caution">
    <text evidence="2">The sequence shown here is derived from an EMBL/GenBank/DDBJ whole genome shotgun (WGS) entry which is preliminary data.</text>
</comment>
<protein>
    <submittedName>
        <fullName evidence="2">Uncharacterized protein</fullName>
    </submittedName>
</protein>
<sequence>MRFINEVETTSLSTVTKGRRNQHRSSNPWSFVEDNELSAGNDSTLEFMDFPIHGGGSELSQNKDKIEEWKLEMAARKRNAAEEKAWDSNTTATRRSTFVKCSDDNEIAEWFGQAKRASNKAD</sequence>
<accession>A0AAD3SNL8</accession>
<name>A0AAD3SNL8_NEPGR</name>
<evidence type="ECO:0000256" key="1">
    <source>
        <dbReference type="SAM" id="MobiDB-lite"/>
    </source>
</evidence>
<dbReference type="Proteomes" id="UP001279734">
    <property type="component" value="Unassembled WGS sequence"/>
</dbReference>
<keyword evidence="3" id="KW-1185">Reference proteome</keyword>
<dbReference type="AlphaFoldDB" id="A0AAD3SNL8"/>